<evidence type="ECO:0000256" key="6">
    <source>
        <dbReference type="SAM" id="SignalP"/>
    </source>
</evidence>
<comment type="similarity">
    <text evidence="2">Belongs to the calycin superfamily. Lipocalin family.</text>
</comment>
<protein>
    <submittedName>
        <fullName evidence="9">Allergen Bos d 2</fullName>
    </submittedName>
</protein>
<dbReference type="InterPro" id="IPR012674">
    <property type="entry name" value="Calycin"/>
</dbReference>
<evidence type="ECO:0000313" key="8">
    <source>
        <dbReference type="Proteomes" id="UP000515208"/>
    </source>
</evidence>
<evidence type="ECO:0000256" key="2">
    <source>
        <dbReference type="ARBA" id="ARBA00006889"/>
    </source>
</evidence>
<feature type="signal peptide" evidence="6">
    <location>
        <begin position="1"/>
        <end position="16"/>
    </location>
</feature>
<feature type="chain" id="PRO_5027966331" evidence="6">
    <location>
        <begin position="17"/>
        <end position="287"/>
    </location>
</feature>
<evidence type="ECO:0000256" key="4">
    <source>
        <dbReference type="ARBA" id="ARBA00022525"/>
    </source>
</evidence>
<evidence type="ECO:0000313" key="9">
    <source>
        <dbReference type="RefSeq" id="XP_010830564.1"/>
    </source>
</evidence>
<evidence type="ECO:0000259" key="7">
    <source>
        <dbReference type="Pfam" id="PF00061"/>
    </source>
</evidence>
<dbReference type="Proteomes" id="UP000515208">
    <property type="component" value="Unplaced"/>
</dbReference>
<dbReference type="KEGG" id="bbis:104982806"/>
<reference evidence="9" key="1">
    <citation type="submission" date="2025-08" db="UniProtKB">
        <authorList>
            <consortium name="RefSeq"/>
        </authorList>
    </citation>
    <scope>IDENTIFICATION</scope>
    <source>
        <tissue evidence="9">Blood</tissue>
    </source>
</reference>
<keyword evidence="6" id="KW-0732">Signal</keyword>
<dbReference type="Gene3D" id="1.20.1260.10">
    <property type="match status" value="1"/>
</dbReference>
<dbReference type="SUPFAM" id="SSF50814">
    <property type="entry name" value="Lipocalins"/>
    <property type="match status" value="1"/>
</dbReference>
<dbReference type="PANTHER" id="PTHR11430:SF89">
    <property type="entry name" value="ALLERGEN BOS D 2"/>
    <property type="match status" value="1"/>
</dbReference>
<name>A0A6P3GUJ6_BISBB</name>
<dbReference type="InterPro" id="IPR012347">
    <property type="entry name" value="Ferritin-like"/>
</dbReference>
<dbReference type="Pfam" id="PF00061">
    <property type="entry name" value="Lipocalin"/>
    <property type="match status" value="1"/>
</dbReference>
<dbReference type="SUPFAM" id="SSF47240">
    <property type="entry name" value="Ferritin-like"/>
    <property type="match status" value="1"/>
</dbReference>
<dbReference type="InterPro" id="IPR002448">
    <property type="entry name" value="OBP-like"/>
</dbReference>
<keyword evidence="4" id="KW-0964">Secreted</keyword>
<sequence>MKAVFLTLLFGLVCTAQETPAEIDPSKIPGEWRIIYAAADNKDKIVEGGPLRNYYRRIECINDCESLSITFYLKDQGTCLLLTEVAKRQEGYVYVLEFDGTNTLEVIHVSENMLVTYVENYDGERITKMTEGLAKGTSFTPEELEKYQQLNSERGVPNENIENLIKTGKASDGDRNSLSGESPRFPASTVLERNPAARPPLPRPATQSQPSSPLDSALRPAQGPRHRSSAAGPSPPPPPPTMTTASPSQVRQNYHQDSEAAINRQINLELYTRSVKIARNTHHSNDP</sequence>
<evidence type="ECO:0000256" key="5">
    <source>
        <dbReference type="SAM" id="MobiDB-lite"/>
    </source>
</evidence>
<dbReference type="InterPro" id="IPR002345">
    <property type="entry name" value="Lipocalin"/>
</dbReference>
<dbReference type="PRINTS" id="PR01173">
    <property type="entry name" value="ODORANTBNDNG"/>
</dbReference>
<comment type="subcellular location">
    <subcellularLocation>
        <location evidence="1">Secreted</location>
    </subcellularLocation>
</comment>
<dbReference type="GO" id="GO:0005549">
    <property type="term" value="F:odorant binding"/>
    <property type="evidence" value="ECO:0007669"/>
    <property type="project" value="TreeGrafter"/>
</dbReference>
<dbReference type="GO" id="GO:0005615">
    <property type="term" value="C:extracellular space"/>
    <property type="evidence" value="ECO:0007669"/>
    <property type="project" value="TreeGrafter"/>
</dbReference>
<dbReference type="PANTHER" id="PTHR11430">
    <property type="entry name" value="LIPOCALIN"/>
    <property type="match status" value="1"/>
</dbReference>
<dbReference type="GO" id="GO:0036094">
    <property type="term" value="F:small molecule binding"/>
    <property type="evidence" value="ECO:0007669"/>
    <property type="project" value="InterPro"/>
</dbReference>
<dbReference type="RefSeq" id="XP_010830564.1">
    <property type="nucleotide sequence ID" value="XM_010832262.1"/>
</dbReference>
<gene>
    <name evidence="9" type="primary">LOC104982806</name>
</gene>
<dbReference type="OrthoDB" id="9450562at2759"/>
<feature type="domain" description="Lipocalin/cytosolic fatty-acid binding" evidence="7">
    <location>
        <begin position="30"/>
        <end position="167"/>
    </location>
</feature>
<dbReference type="InterPro" id="IPR009078">
    <property type="entry name" value="Ferritin-like_SF"/>
</dbReference>
<feature type="region of interest" description="Disordered" evidence="5">
    <location>
        <begin position="167"/>
        <end position="260"/>
    </location>
</feature>
<proteinExistence type="inferred from homology"/>
<organism evidence="8 9">
    <name type="scientific">Bison bison bison</name>
    <name type="common">North American plains bison</name>
    <dbReference type="NCBI Taxonomy" id="43346"/>
    <lineage>
        <taxon>Eukaryota</taxon>
        <taxon>Metazoa</taxon>
        <taxon>Chordata</taxon>
        <taxon>Craniata</taxon>
        <taxon>Vertebrata</taxon>
        <taxon>Euteleostomi</taxon>
        <taxon>Mammalia</taxon>
        <taxon>Eutheria</taxon>
        <taxon>Laurasiatheria</taxon>
        <taxon>Artiodactyla</taxon>
        <taxon>Ruminantia</taxon>
        <taxon>Pecora</taxon>
        <taxon>Bovidae</taxon>
        <taxon>Bovinae</taxon>
        <taxon>Bison</taxon>
    </lineage>
</organism>
<keyword evidence="3" id="KW-0813">Transport</keyword>
<dbReference type="CDD" id="cd19427">
    <property type="entry name" value="lipocalin_OBP-like"/>
    <property type="match status" value="1"/>
</dbReference>
<accession>A0A6P3GUJ6</accession>
<dbReference type="GeneID" id="104982806"/>
<evidence type="ECO:0000256" key="1">
    <source>
        <dbReference type="ARBA" id="ARBA00004613"/>
    </source>
</evidence>
<keyword evidence="8" id="KW-1185">Reference proteome</keyword>
<evidence type="ECO:0000256" key="3">
    <source>
        <dbReference type="ARBA" id="ARBA00022448"/>
    </source>
</evidence>
<dbReference type="AlphaFoldDB" id="A0A6P3GUJ6"/>
<dbReference type="Gene3D" id="2.40.128.20">
    <property type="match status" value="1"/>
</dbReference>
<dbReference type="InterPro" id="IPR000566">
    <property type="entry name" value="Lipocln_cytosolic_FA-bd_dom"/>
</dbReference>